<accession>A0A7C4AT58</accession>
<dbReference type="PROSITE" id="PS01031">
    <property type="entry name" value="SHSP"/>
    <property type="match status" value="1"/>
</dbReference>
<evidence type="ECO:0000313" key="4">
    <source>
        <dbReference type="EMBL" id="HGH62018.1"/>
    </source>
</evidence>
<dbReference type="EMBL" id="DTGT01000394">
    <property type="protein sequence ID" value="HGH62018.1"/>
    <property type="molecule type" value="Genomic_DNA"/>
</dbReference>
<dbReference type="AlphaFoldDB" id="A0A7C4AT58"/>
<dbReference type="Pfam" id="PF00011">
    <property type="entry name" value="HSP20"/>
    <property type="match status" value="1"/>
</dbReference>
<dbReference type="InterPro" id="IPR002068">
    <property type="entry name" value="A-crystallin/Hsp20_dom"/>
</dbReference>
<proteinExistence type="inferred from homology"/>
<dbReference type="SUPFAM" id="SSF49764">
    <property type="entry name" value="HSP20-like chaperones"/>
    <property type="match status" value="1"/>
</dbReference>
<dbReference type="InterPro" id="IPR008978">
    <property type="entry name" value="HSP20-like_chaperone"/>
</dbReference>
<sequence>MTLNKWDPLRDLLDFHERAQQMLGVGFHQGRTKRRVKWRPVVDVIETPDALLFRAELPGVGKDNINLEVEGTTLILSGTRDLESEPKMAIYHAIERVQGFFERRFTLPGVPDISKITATYVDGMLEIVLPKASIYSERTVCVECSD</sequence>
<name>A0A7C4AT58_9BACT</name>
<dbReference type="CDD" id="cd06464">
    <property type="entry name" value="ACD_sHsps-like"/>
    <property type="match status" value="1"/>
</dbReference>
<evidence type="ECO:0000259" key="3">
    <source>
        <dbReference type="PROSITE" id="PS01031"/>
    </source>
</evidence>
<dbReference type="InterPro" id="IPR031107">
    <property type="entry name" value="Small_HSP"/>
</dbReference>
<dbReference type="Gene3D" id="2.60.40.790">
    <property type="match status" value="1"/>
</dbReference>
<protein>
    <submittedName>
        <fullName evidence="4">Hsp20/alpha crystallin family protein</fullName>
    </submittedName>
</protein>
<organism evidence="4">
    <name type="scientific">Desulfomonile tiedjei</name>
    <dbReference type="NCBI Taxonomy" id="2358"/>
    <lineage>
        <taxon>Bacteria</taxon>
        <taxon>Pseudomonadati</taxon>
        <taxon>Thermodesulfobacteriota</taxon>
        <taxon>Desulfomonilia</taxon>
        <taxon>Desulfomonilales</taxon>
        <taxon>Desulfomonilaceae</taxon>
        <taxon>Desulfomonile</taxon>
    </lineage>
</organism>
<dbReference type="PANTHER" id="PTHR11527">
    <property type="entry name" value="HEAT-SHOCK PROTEIN 20 FAMILY MEMBER"/>
    <property type="match status" value="1"/>
</dbReference>
<evidence type="ECO:0000256" key="2">
    <source>
        <dbReference type="RuleBase" id="RU003616"/>
    </source>
</evidence>
<comment type="similarity">
    <text evidence="1 2">Belongs to the small heat shock protein (HSP20) family.</text>
</comment>
<gene>
    <name evidence="4" type="ORF">ENV54_12060</name>
</gene>
<evidence type="ECO:0000256" key="1">
    <source>
        <dbReference type="PROSITE-ProRule" id="PRU00285"/>
    </source>
</evidence>
<comment type="caution">
    <text evidence="4">The sequence shown here is derived from an EMBL/GenBank/DDBJ whole genome shotgun (WGS) entry which is preliminary data.</text>
</comment>
<feature type="domain" description="SHSP" evidence="3">
    <location>
        <begin position="33"/>
        <end position="145"/>
    </location>
</feature>
<reference evidence="4" key="1">
    <citation type="journal article" date="2020" name="mSystems">
        <title>Genome- and Community-Level Interaction Insights into Carbon Utilization and Element Cycling Functions of Hydrothermarchaeota in Hydrothermal Sediment.</title>
        <authorList>
            <person name="Zhou Z."/>
            <person name="Liu Y."/>
            <person name="Xu W."/>
            <person name="Pan J."/>
            <person name="Luo Z.H."/>
            <person name="Li M."/>
        </authorList>
    </citation>
    <scope>NUCLEOTIDE SEQUENCE [LARGE SCALE GENOMIC DNA]</scope>
    <source>
        <strain evidence="4">SpSt-769</strain>
    </source>
</reference>